<dbReference type="Gene3D" id="3.30.360.10">
    <property type="entry name" value="Dihydrodipicolinate Reductase, domain 2"/>
    <property type="match status" value="1"/>
</dbReference>
<protein>
    <submittedName>
        <fullName evidence="5">dTDP-3,4-didehydro-2,6-dideoxy-alpha-D-glucose 3-reductase</fullName>
        <ecNumber evidence="5">1.1.1.384</ecNumber>
    </submittedName>
</protein>
<comment type="similarity">
    <text evidence="1">Belongs to the Gfo/Idh/MocA family.</text>
</comment>
<name>A0A9W4GPY8_9ACTN</name>
<keyword evidence="6" id="KW-1185">Reference proteome</keyword>
<dbReference type="Pfam" id="PF01408">
    <property type="entry name" value="GFO_IDH_MocA"/>
    <property type="match status" value="1"/>
</dbReference>
<reference evidence="5" key="1">
    <citation type="submission" date="2021-05" db="EMBL/GenBank/DDBJ databases">
        <authorList>
            <person name="Arsene-Ploetze F."/>
        </authorList>
    </citation>
    <scope>NUCLEOTIDE SEQUENCE</scope>
    <source>
        <strain evidence="5">DSM 42138</strain>
    </source>
</reference>
<dbReference type="InterPro" id="IPR055170">
    <property type="entry name" value="GFO_IDH_MocA-like_dom"/>
</dbReference>
<dbReference type="Pfam" id="PF22725">
    <property type="entry name" value="GFO_IDH_MocA_C3"/>
    <property type="match status" value="1"/>
</dbReference>
<evidence type="ECO:0000256" key="1">
    <source>
        <dbReference type="ARBA" id="ARBA00010928"/>
    </source>
</evidence>
<accession>A0A9W4GPY8</accession>
<dbReference type="GO" id="GO:0016491">
    <property type="term" value="F:oxidoreductase activity"/>
    <property type="evidence" value="ECO:0007669"/>
    <property type="project" value="UniProtKB-KW"/>
</dbReference>
<evidence type="ECO:0000313" key="5">
    <source>
        <dbReference type="EMBL" id="CAG6391029.1"/>
    </source>
</evidence>
<proteinExistence type="inferred from homology"/>
<evidence type="ECO:0000259" key="3">
    <source>
        <dbReference type="Pfam" id="PF01408"/>
    </source>
</evidence>
<dbReference type="EC" id="1.1.1.384" evidence="5"/>
<dbReference type="SUPFAM" id="SSF51735">
    <property type="entry name" value="NAD(P)-binding Rossmann-fold domains"/>
    <property type="match status" value="1"/>
</dbReference>
<dbReference type="GO" id="GO:0000166">
    <property type="term" value="F:nucleotide binding"/>
    <property type="evidence" value="ECO:0007669"/>
    <property type="project" value="InterPro"/>
</dbReference>
<keyword evidence="2 5" id="KW-0560">Oxidoreductase</keyword>
<organism evidence="5 6">
    <name type="scientific">Actinacidiphila cocklensis</name>
    <dbReference type="NCBI Taxonomy" id="887465"/>
    <lineage>
        <taxon>Bacteria</taxon>
        <taxon>Bacillati</taxon>
        <taxon>Actinomycetota</taxon>
        <taxon>Actinomycetes</taxon>
        <taxon>Kitasatosporales</taxon>
        <taxon>Streptomycetaceae</taxon>
        <taxon>Actinacidiphila</taxon>
    </lineage>
</organism>
<sequence>MVNGSPLRIGVLGCAEIARRRMLPAFAASPATEVVAVASRDPRKARETARPYGCRAVTGYEALLAEPAVDAVYVPLPAALHARWTRAALEAGKHVLAEKPLALEPARTAELFALAERRGLALMENVMFVHHPQHEAVRKLVADGDLGEPRTLHAEFTVPRRPPGDIRYRADLGGGALWDTGVYPLRAALHLLGPDLTLLGSHLSDPGGLGVPSAGTALLLHAPTSTTVTLAFGLDHAYRSAYTLTGSRAALTLTHAFTPPATHIPRLLPDSAPLPPADQVALTVAAFAAAAAQRTAVAADTTIRQAELLAQIAKGAGADRTDRDR</sequence>
<feature type="domain" description="Gfo/Idh/MocA-like oxidoreductase N-terminal" evidence="3">
    <location>
        <begin position="7"/>
        <end position="124"/>
    </location>
</feature>
<dbReference type="InterPro" id="IPR050984">
    <property type="entry name" value="Gfo/Idh/MocA_domain"/>
</dbReference>
<evidence type="ECO:0000256" key="2">
    <source>
        <dbReference type="ARBA" id="ARBA00023002"/>
    </source>
</evidence>
<evidence type="ECO:0000259" key="4">
    <source>
        <dbReference type="Pfam" id="PF22725"/>
    </source>
</evidence>
<dbReference type="PANTHER" id="PTHR22604:SF105">
    <property type="entry name" value="TRANS-1,2-DIHYDROBENZENE-1,2-DIOL DEHYDROGENASE"/>
    <property type="match status" value="1"/>
</dbReference>
<dbReference type="SUPFAM" id="SSF55347">
    <property type="entry name" value="Glyceraldehyde-3-phosphate dehydrogenase-like, C-terminal domain"/>
    <property type="match status" value="1"/>
</dbReference>
<dbReference type="Gene3D" id="3.40.50.720">
    <property type="entry name" value="NAD(P)-binding Rossmann-like Domain"/>
    <property type="match status" value="1"/>
</dbReference>
<dbReference type="InterPro" id="IPR000683">
    <property type="entry name" value="Gfo/Idh/MocA-like_OxRdtase_N"/>
</dbReference>
<comment type="caution">
    <text evidence="5">The sequence shown here is derived from an EMBL/GenBank/DDBJ whole genome shotgun (WGS) entry which is preliminary data.</text>
</comment>
<dbReference type="PANTHER" id="PTHR22604">
    <property type="entry name" value="OXIDOREDUCTASES"/>
    <property type="match status" value="1"/>
</dbReference>
<dbReference type="EMBL" id="CAJSLV010000002">
    <property type="protein sequence ID" value="CAG6391029.1"/>
    <property type="molecule type" value="Genomic_DNA"/>
</dbReference>
<gene>
    <name evidence="5" type="ORF">SCOCK_100095</name>
</gene>
<feature type="domain" description="GFO/IDH/MocA-like oxidoreductase" evidence="4">
    <location>
        <begin position="135"/>
        <end position="251"/>
    </location>
</feature>
<dbReference type="AlphaFoldDB" id="A0A9W4GPY8"/>
<dbReference type="Proteomes" id="UP001152519">
    <property type="component" value="Unassembled WGS sequence"/>
</dbReference>
<evidence type="ECO:0000313" key="6">
    <source>
        <dbReference type="Proteomes" id="UP001152519"/>
    </source>
</evidence>
<dbReference type="InterPro" id="IPR036291">
    <property type="entry name" value="NAD(P)-bd_dom_sf"/>
</dbReference>